<keyword evidence="2" id="KW-1185">Reference proteome</keyword>
<accession>A0ABY4TWA7</accession>
<evidence type="ECO:0000313" key="2">
    <source>
        <dbReference type="Proteomes" id="UP001055580"/>
    </source>
</evidence>
<dbReference type="EMBL" id="CP098401">
    <property type="protein sequence ID" value="URW74608.1"/>
    <property type="molecule type" value="Genomic_DNA"/>
</dbReference>
<gene>
    <name evidence="1" type="ORF">M9980_08460</name>
</gene>
<protein>
    <submittedName>
        <fullName evidence="1">DUF2490 domain-containing protein</fullName>
    </submittedName>
</protein>
<organism evidence="1 2">
    <name type="scientific">Sphingomonas donggukensis</name>
    <dbReference type="NCBI Taxonomy" id="2949093"/>
    <lineage>
        <taxon>Bacteria</taxon>
        <taxon>Pseudomonadati</taxon>
        <taxon>Pseudomonadota</taxon>
        <taxon>Alphaproteobacteria</taxon>
        <taxon>Sphingomonadales</taxon>
        <taxon>Sphingomonadaceae</taxon>
        <taxon>Sphingomonas</taxon>
    </lineage>
</organism>
<reference evidence="1" key="1">
    <citation type="submission" date="2022-05" db="EMBL/GenBank/DDBJ databases">
        <title>Sphingomonas sp. strain RMG20 Genome sequencing and assembly.</title>
        <authorList>
            <person name="Kim I."/>
        </authorList>
    </citation>
    <scope>NUCLEOTIDE SEQUENCE</scope>
    <source>
        <strain evidence="1">RMG20</strain>
    </source>
</reference>
<dbReference type="InterPro" id="IPR019619">
    <property type="entry name" value="DUF2490"/>
</dbReference>
<dbReference type="Pfam" id="PF10677">
    <property type="entry name" value="DUF2490"/>
    <property type="match status" value="1"/>
</dbReference>
<proteinExistence type="predicted"/>
<dbReference type="Proteomes" id="UP001055580">
    <property type="component" value="Chromosome"/>
</dbReference>
<evidence type="ECO:0000313" key="1">
    <source>
        <dbReference type="EMBL" id="URW74608.1"/>
    </source>
</evidence>
<sequence length="217" mass="24230">MLTAVPAHAQDEDAQLWLQVNASAPLAERVKLTLEQIARIGDRQGGLFQTELGGIVAYRVSDQIELGFGYRRVGFHNGNRSEDENRLRQHIVATFGRLVGRLRVDERFHPGGDEIGFRIRPLLRYNQPLGKGGLKLFISHESFYLPNATRWGQRSGYERMRNSVGFTIPLGKLSSVDVGYLNQYRPGRSGSPAQMDHALSTQLTLSIGSHTSSQVED</sequence>
<name>A0ABY4TWA7_9SPHN</name>
<dbReference type="RefSeq" id="WP_250749214.1">
    <property type="nucleotide sequence ID" value="NZ_CP098401.1"/>
</dbReference>